<evidence type="ECO:0000256" key="1">
    <source>
        <dbReference type="SAM" id="MobiDB-lite"/>
    </source>
</evidence>
<gene>
    <name evidence="2" type="ORF">GCM10025881_11600</name>
</gene>
<feature type="region of interest" description="Disordered" evidence="1">
    <location>
        <begin position="1"/>
        <end position="82"/>
    </location>
</feature>
<dbReference type="EMBL" id="BSVB01000001">
    <property type="protein sequence ID" value="GMA94336.1"/>
    <property type="molecule type" value="Genomic_DNA"/>
</dbReference>
<proteinExistence type="predicted"/>
<comment type="caution">
    <text evidence="2">The sequence shown here is derived from an EMBL/GenBank/DDBJ whole genome shotgun (WGS) entry which is preliminary data.</text>
</comment>
<accession>A0ABQ6K3M9</accession>
<name>A0ABQ6K3M9_9MICO</name>
<protein>
    <submittedName>
        <fullName evidence="2">Uncharacterized protein</fullName>
    </submittedName>
</protein>
<reference evidence="3" key="1">
    <citation type="journal article" date="2019" name="Int. J. Syst. Evol. Microbiol.">
        <title>The Global Catalogue of Microorganisms (GCM) 10K type strain sequencing project: providing services to taxonomists for standard genome sequencing and annotation.</title>
        <authorList>
            <consortium name="The Broad Institute Genomics Platform"/>
            <consortium name="The Broad Institute Genome Sequencing Center for Infectious Disease"/>
            <person name="Wu L."/>
            <person name="Ma J."/>
        </authorList>
    </citation>
    <scope>NUCLEOTIDE SEQUENCE [LARGE SCALE GENOMIC DNA]</scope>
    <source>
        <strain evidence="3">NBRC 108894</strain>
    </source>
</reference>
<feature type="compositionally biased region" description="Polar residues" evidence="1">
    <location>
        <begin position="30"/>
        <end position="39"/>
    </location>
</feature>
<dbReference type="Proteomes" id="UP001157034">
    <property type="component" value="Unassembled WGS sequence"/>
</dbReference>
<sequence length="82" mass="8807">MWSELDVNDVPLDHPHAQPSQFRDAGEPSPGSNGPTRQRIQAGEAEDAVTKANDLPDADRAPDPSVASTERDDLSASHHDIP</sequence>
<evidence type="ECO:0000313" key="3">
    <source>
        <dbReference type="Proteomes" id="UP001157034"/>
    </source>
</evidence>
<organism evidence="2 3">
    <name type="scientific">Pseudolysinimonas kribbensis</name>
    <dbReference type="NCBI Taxonomy" id="433641"/>
    <lineage>
        <taxon>Bacteria</taxon>
        <taxon>Bacillati</taxon>
        <taxon>Actinomycetota</taxon>
        <taxon>Actinomycetes</taxon>
        <taxon>Micrococcales</taxon>
        <taxon>Microbacteriaceae</taxon>
        <taxon>Pseudolysinimonas</taxon>
    </lineage>
</organism>
<keyword evidence="3" id="KW-1185">Reference proteome</keyword>
<evidence type="ECO:0000313" key="2">
    <source>
        <dbReference type="EMBL" id="GMA94336.1"/>
    </source>
</evidence>
<feature type="compositionally biased region" description="Basic and acidic residues" evidence="1">
    <location>
        <begin position="69"/>
        <end position="82"/>
    </location>
</feature>